<protein>
    <submittedName>
        <fullName evidence="8">KDO2-lipid IV(A) lauroyltransferase</fullName>
        <ecNumber evidence="8">2.3.1.241</ecNumber>
    </submittedName>
</protein>
<evidence type="ECO:0000313" key="8">
    <source>
        <dbReference type="EMBL" id="MDR6238012.1"/>
    </source>
</evidence>
<keyword evidence="5 7" id="KW-0472">Membrane</keyword>
<evidence type="ECO:0000256" key="2">
    <source>
        <dbReference type="ARBA" id="ARBA00022475"/>
    </source>
</evidence>
<keyword evidence="6 8" id="KW-0012">Acyltransferase</keyword>
<dbReference type="AlphaFoldDB" id="A0AAE3XKC5"/>
<dbReference type="PANTHER" id="PTHR30606">
    <property type="entry name" value="LIPID A BIOSYNTHESIS LAUROYL ACYLTRANSFERASE"/>
    <property type="match status" value="1"/>
</dbReference>
<evidence type="ECO:0000256" key="7">
    <source>
        <dbReference type="SAM" id="Phobius"/>
    </source>
</evidence>
<dbReference type="GO" id="GO:0008913">
    <property type="term" value="F:Kdo2-lipid IVA acyltransferase activity"/>
    <property type="evidence" value="ECO:0007669"/>
    <property type="project" value="UniProtKB-EC"/>
</dbReference>
<comment type="subcellular location">
    <subcellularLocation>
        <location evidence="1">Cell inner membrane</location>
    </subcellularLocation>
</comment>
<gene>
    <name evidence="8" type="ORF">HNQ88_000988</name>
</gene>
<dbReference type="GO" id="GO:0009247">
    <property type="term" value="P:glycolipid biosynthetic process"/>
    <property type="evidence" value="ECO:0007669"/>
    <property type="project" value="UniProtKB-ARBA"/>
</dbReference>
<evidence type="ECO:0000256" key="6">
    <source>
        <dbReference type="ARBA" id="ARBA00023315"/>
    </source>
</evidence>
<keyword evidence="2" id="KW-1003">Cell membrane</keyword>
<dbReference type="EMBL" id="JAVDQD010000001">
    <property type="protein sequence ID" value="MDR6238012.1"/>
    <property type="molecule type" value="Genomic_DNA"/>
</dbReference>
<sequence length="307" mass="36552">MQALVYALFRMFIFAIRLTPFRLLYALSDFFSWFVFSVLKYRRGVVRDNIWMCFPDKKEEEVDEIADKFQKHLSDLIVEGLKGISMSESELKKRYKFSNIELLDEYAEKGQHVIIVSGHYGNWEWASLLVEAYTKHKAIAIYKKVNNKYIDRYVRKSRSDRNTQLMPTFMTKDAFQNVPSDPTMYVMLSDQCPLKTKKAHWIEFMGIESGFLHGFEFQAKKYDYPVIYCECKKTKRGHYDARFELMTDSPREFMEGELTFAFAKRLEKTIQSQPEFWLWSHKRWKRKRPQDAPVLDFDIKMAKAASI</sequence>
<accession>A0AAE3XKC5</accession>
<evidence type="ECO:0000313" key="9">
    <source>
        <dbReference type="Proteomes" id="UP001185092"/>
    </source>
</evidence>
<keyword evidence="3" id="KW-0997">Cell inner membrane</keyword>
<dbReference type="Pfam" id="PF03279">
    <property type="entry name" value="Lip_A_acyltrans"/>
    <property type="match status" value="1"/>
</dbReference>
<organism evidence="8 9">
    <name type="scientific">Aureibacter tunicatorum</name>
    <dbReference type="NCBI Taxonomy" id="866807"/>
    <lineage>
        <taxon>Bacteria</taxon>
        <taxon>Pseudomonadati</taxon>
        <taxon>Bacteroidota</taxon>
        <taxon>Cytophagia</taxon>
        <taxon>Cytophagales</taxon>
        <taxon>Persicobacteraceae</taxon>
        <taxon>Aureibacter</taxon>
    </lineage>
</organism>
<name>A0AAE3XKC5_9BACT</name>
<reference evidence="8" key="1">
    <citation type="submission" date="2023-07" db="EMBL/GenBank/DDBJ databases">
        <title>Genomic Encyclopedia of Type Strains, Phase IV (KMG-IV): sequencing the most valuable type-strain genomes for metagenomic binning, comparative biology and taxonomic classification.</title>
        <authorList>
            <person name="Goeker M."/>
        </authorList>
    </citation>
    <scope>NUCLEOTIDE SEQUENCE</scope>
    <source>
        <strain evidence="8">DSM 26174</strain>
    </source>
</reference>
<dbReference type="GO" id="GO:0005886">
    <property type="term" value="C:plasma membrane"/>
    <property type="evidence" value="ECO:0007669"/>
    <property type="project" value="UniProtKB-SubCell"/>
</dbReference>
<dbReference type="PANTHER" id="PTHR30606:SF10">
    <property type="entry name" value="PHOSPHATIDYLINOSITOL MANNOSIDE ACYLTRANSFERASE"/>
    <property type="match status" value="1"/>
</dbReference>
<dbReference type="Proteomes" id="UP001185092">
    <property type="component" value="Unassembled WGS sequence"/>
</dbReference>
<evidence type="ECO:0000256" key="5">
    <source>
        <dbReference type="ARBA" id="ARBA00023136"/>
    </source>
</evidence>
<proteinExistence type="predicted"/>
<dbReference type="RefSeq" id="WP_309937483.1">
    <property type="nucleotide sequence ID" value="NZ_AP025305.1"/>
</dbReference>
<dbReference type="EC" id="2.3.1.241" evidence="8"/>
<evidence type="ECO:0000256" key="3">
    <source>
        <dbReference type="ARBA" id="ARBA00022519"/>
    </source>
</evidence>
<comment type="caution">
    <text evidence="8">The sequence shown here is derived from an EMBL/GenBank/DDBJ whole genome shotgun (WGS) entry which is preliminary data.</text>
</comment>
<dbReference type="InterPro" id="IPR004960">
    <property type="entry name" value="LipA_acyltrans"/>
</dbReference>
<keyword evidence="4 8" id="KW-0808">Transferase</keyword>
<keyword evidence="7" id="KW-1133">Transmembrane helix</keyword>
<evidence type="ECO:0000256" key="4">
    <source>
        <dbReference type="ARBA" id="ARBA00022679"/>
    </source>
</evidence>
<keyword evidence="7" id="KW-0812">Transmembrane</keyword>
<evidence type="ECO:0000256" key="1">
    <source>
        <dbReference type="ARBA" id="ARBA00004533"/>
    </source>
</evidence>
<keyword evidence="9" id="KW-1185">Reference proteome</keyword>
<dbReference type="CDD" id="cd07984">
    <property type="entry name" value="LPLAT_LABLAT-like"/>
    <property type="match status" value="1"/>
</dbReference>
<feature type="transmembrane region" description="Helical" evidence="7">
    <location>
        <begin position="20"/>
        <end position="39"/>
    </location>
</feature>